<dbReference type="AlphaFoldDB" id="A0AA86IS73"/>
<comment type="similarity">
    <text evidence="1 4">Belongs to the glycosyl hydrolase 1 family.</text>
</comment>
<dbReference type="Gene3D" id="3.20.20.80">
    <property type="entry name" value="Glycosidases"/>
    <property type="match status" value="1"/>
</dbReference>
<name>A0AA86IS73_9ENTR</name>
<evidence type="ECO:0000256" key="1">
    <source>
        <dbReference type="ARBA" id="ARBA00010838"/>
    </source>
</evidence>
<keyword evidence="3" id="KW-0326">Glycosidase</keyword>
<evidence type="ECO:0000313" key="5">
    <source>
        <dbReference type="EMBL" id="BCU56315.1"/>
    </source>
</evidence>
<dbReference type="PRINTS" id="PR00131">
    <property type="entry name" value="GLHYDRLASE1"/>
</dbReference>
<sequence>MMTKSLPAGFLWGNSVSSMQTEGAWNEGGKGPSVYDIREASEFASDWKVATDSYHRYAEDFDLMQDLGMNCYRFQIAWSRVCPQGDGEFNDEGIAFYDRFINDLLARGIEPMVCLYHFDMPLALAKTYNGFTDRHVMEAFVRYGKKMIDCFGDRVKYWLTFNEQNIYHMPEAFKVGGYLEGEKTLRELYQISHHVMMAHVRLTHYLHDTKPGQLMGGMLAHQLIYPATCKPQDIFCAQQYDEFLNQNLLRVFAGQGYSPAVMAVVEREGFEDIFRDEDLAEIARVKNDYMAFSYYASKTLDSDAIPAGTPVNYYLLHGDKNNPFLTATEWNWQIDPLGFRTIITRYYNDWRLPVFPIENGIGVIESWDGVNPIDDQYRIDYHRAHLQAMKDAIFEDGAQVIGYLGWGLIDILSSQGDMRKRYGVVYVNRENHDLKDLKRVPKKSYAWFKRVIHSNGDEM</sequence>
<evidence type="ECO:0000256" key="4">
    <source>
        <dbReference type="RuleBase" id="RU003690"/>
    </source>
</evidence>
<evidence type="ECO:0000256" key="3">
    <source>
        <dbReference type="ARBA" id="ARBA00023295"/>
    </source>
</evidence>
<dbReference type="InterPro" id="IPR001360">
    <property type="entry name" value="Glyco_hydro_1"/>
</dbReference>
<dbReference type="PANTHER" id="PTHR10353">
    <property type="entry name" value="GLYCOSYL HYDROLASE"/>
    <property type="match status" value="1"/>
</dbReference>
<proteinExistence type="inferred from homology"/>
<dbReference type="GO" id="GO:0005829">
    <property type="term" value="C:cytosol"/>
    <property type="evidence" value="ECO:0007669"/>
    <property type="project" value="TreeGrafter"/>
</dbReference>
<dbReference type="GO" id="GO:0016052">
    <property type="term" value="P:carbohydrate catabolic process"/>
    <property type="evidence" value="ECO:0007669"/>
    <property type="project" value="TreeGrafter"/>
</dbReference>
<evidence type="ECO:0000256" key="2">
    <source>
        <dbReference type="ARBA" id="ARBA00022801"/>
    </source>
</evidence>
<reference evidence="5" key="1">
    <citation type="submission" date="2021-04" db="EMBL/GenBank/DDBJ databases">
        <title>Difference and commonality of drug resistance evolution in various bacteria. and drug sensitivity profiles.</title>
        <authorList>
            <person name="Maeda T."/>
            <person name="Shibai A."/>
            <person name="Kawada K."/>
            <person name="Kotani H."/>
            <person name="Tarusawa Y."/>
            <person name="Tanabe K."/>
            <person name="Furusawa C."/>
        </authorList>
    </citation>
    <scope>NUCLEOTIDE SEQUENCE</scope>
    <source>
        <strain evidence="5">JCM 8580</strain>
    </source>
</reference>
<dbReference type="SUPFAM" id="SSF51445">
    <property type="entry name" value="(Trans)glycosidases"/>
    <property type="match status" value="1"/>
</dbReference>
<keyword evidence="2" id="KW-0378">Hydrolase</keyword>
<dbReference type="Pfam" id="PF00232">
    <property type="entry name" value="Glyco_hydro_1"/>
    <property type="match status" value="1"/>
</dbReference>
<dbReference type="PANTHER" id="PTHR10353:SF122">
    <property type="entry name" value="6-PHOSPHO-BETA-GLUCOSIDASE ASCB-RELATED"/>
    <property type="match status" value="1"/>
</dbReference>
<gene>
    <name evidence="5" type="ORF">ENKO_29090</name>
</gene>
<dbReference type="Proteomes" id="UP000682928">
    <property type="component" value="Chromosome"/>
</dbReference>
<protein>
    <submittedName>
        <fullName evidence="5">6-phospho-beta-glucosidase</fullName>
    </submittedName>
</protein>
<accession>A0AA86IS73</accession>
<dbReference type="EMBL" id="AP024590">
    <property type="protein sequence ID" value="BCU56315.1"/>
    <property type="molecule type" value="Genomic_DNA"/>
</dbReference>
<dbReference type="InterPro" id="IPR017853">
    <property type="entry name" value="GH"/>
</dbReference>
<organism evidence="5 6">
    <name type="scientific">Enterobacter kobei</name>
    <dbReference type="NCBI Taxonomy" id="208224"/>
    <lineage>
        <taxon>Bacteria</taxon>
        <taxon>Pseudomonadati</taxon>
        <taxon>Pseudomonadota</taxon>
        <taxon>Gammaproteobacteria</taxon>
        <taxon>Enterobacterales</taxon>
        <taxon>Enterobacteriaceae</taxon>
        <taxon>Enterobacter</taxon>
        <taxon>Enterobacter cloacae complex</taxon>
    </lineage>
</organism>
<evidence type="ECO:0000313" key="6">
    <source>
        <dbReference type="Proteomes" id="UP000682928"/>
    </source>
</evidence>
<dbReference type="GO" id="GO:0008422">
    <property type="term" value="F:beta-glucosidase activity"/>
    <property type="evidence" value="ECO:0007669"/>
    <property type="project" value="TreeGrafter"/>
</dbReference>
<dbReference type="FunFam" id="3.20.20.80:FF:000004">
    <property type="entry name" value="Beta-glucosidase 6-phospho-beta-glucosidase"/>
    <property type="match status" value="1"/>
</dbReference>